<evidence type="ECO:0000256" key="8">
    <source>
        <dbReference type="SAM" id="MobiDB-lite"/>
    </source>
</evidence>
<comment type="pathway">
    <text evidence="1 7">Cell wall biogenesis; peptidoglycan biosynthesis.</text>
</comment>
<evidence type="ECO:0000256" key="2">
    <source>
        <dbReference type="ARBA" id="ARBA00005992"/>
    </source>
</evidence>
<keyword evidence="11" id="KW-1185">Reference proteome</keyword>
<dbReference type="Pfam" id="PF01471">
    <property type="entry name" value="PG_binding_1"/>
    <property type="match status" value="1"/>
</dbReference>
<dbReference type="PANTHER" id="PTHR30582">
    <property type="entry name" value="L,D-TRANSPEPTIDASE"/>
    <property type="match status" value="1"/>
</dbReference>
<evidence type="ECO:0000259" key="9">
    <source>
        <dbReference type="PROSITE" id="PS52029"/>
    </source>
</evidence>
<keyword evidence="3" id="KW-0808">Transferase</keyword>
<sequence>MLGRMTVIEAAIRAARNGSYRNIGSLASAGMLAAAISLVPMHDKAFAADKKADPVEEAAASNEPMILIVGLDAQKVDIYRGTELITSSSVSSGMRGHTTKAGVFSVLEKKRKHYSNLYNGAPMPWMQRLTWSGTALHAGALPGYPASHGCIRLPYSFAPKLFEMTEVGENVVVSRDRPKPQIIEHPKLFQPMPMPTPPVVSKADRDKQKAGLERSDNESFANAASPVILANAKMPADDAAGAADKAPASVHAIDPYQVANADQAAAEDVDSDHAVDVDRPMSFAAQKLNEGGLGAAVAAAEPRNEAPLRILITKATKRDRIRGVQFQLADLGYLTPQMFDGTFGSLTIDAIKEFQRDHDMPPSGAVTDDVVSAIYKANGKDTPPNGHLFVRREFDRVYDVPAEITMPATDLGTHVFTAMNFSSGDTKTRWMAVSTNGGDPYAALDRVEIPEDARQWISERLTPGSSLIVADTAINTAALPEGADYVVLAEDPGKPAARPVSASPRPQYQYEQRRYYEPRYEPRRRERRRTGGPFWFRY</sequence>
<dbReference type="InterPro" id="IPR016915">
    <property type="entry name" value="UCP029342"/>
</dbReference>
<dbReference type="Gene3D" id="1.10.101.10">
    <property type="entry name" value="PGBD-like superfamily/PGBD"/>
    <property type="match status" value="1"/>
</dbReference>
<evidence type="ECO:0000313" key="10">
    <source>
        <dbReference type="EMBL" id="ODA67952.1"/>
    </source>
</evidence>
<comment type="similarity">
    <text evidence="2">Belongs to the YkuD family.</text>
</comment>
<feature type="region of interest" description="Disordered" evidence="8">
    <location>
        <begin position="187"/>
        <end position="218"/>
    </location>
</feature>
<accession>A0A1E2S0L4</accession>
<dbReference type="InterPro" id="IPR002477">
    <property type="entry name" value="Peptidoglycan-bd-like"/>
</dbReference>
<gene>
    <name evidence="10" type="ORF">A7A08_01121</name>
</gene>
<feature type="region of interest" description="Disordered" evidence="8">
    <location>
        <begin position="493"/>
        <end position="531"/>
    </location>
</feature>
<dbReference type="InterPro" id="IPR005490">
    <property type="entry name" value="LD_TPept_cat_dom"/>
</dbReference>
<organism evidence="10 11">
    <name type="scientific">Methyloligella halotolerans</name>
    <dbReference type="NCBI Taxonomy" id="1177755"/>
    <lineage>
        <taxon>Bacteria</taxon>
        <taxon>Pseudomonadati</taxon>
        <taxon>Pseudomonadota</taxon>
        <taxon>Alphaproteobacteria</taxon>
        <taxon>Hyphomicrobiales</taxon>
        <taxon>Hyphomicrobiaceae</taxon>
        <taxon>Methyloligella</taxon>
    </lineage>
</organism>
<dbReference type="GO" id="GO:0008360">
    <property type="term" value="P:regulation of cell shape"/>
    <property type="evidence" value="ECO:0007669"/>
    <property type="project" value="UniProtKB-UniRule"/>
</dbReference>
<comment type="caution">
    <text evidence="10">The sequence shown here is derived from an EMBL/GenBank/DDBJ whole genome shotgun (WGS) entry which is preliminary data.</text>
</comment>
<dbReference type="SUPFAM" id="SSF47090">
    <property type="entry name" value="PGBD-like"/>
    <property type="match status" value="1"/>
</dbReference>
<proteinExistence type="inferred from homology"/>
<feature type="compositionally biased region" description="Basic and acidic residues" evidence="8">
    <location>
        <begin position="511"/>
        <end position="524"/>
    </location>
</feature>
<name>A0A1E2S0L4_9HYPH</name>
<dbReference type="Pfam" id="PF03734">
    <property type="entry name" value="YkuD"/>
    <property type="match status" value="1"/>
</dbReference>
<dbReference type="SUPFAM" id="SSF141523">
    <property type="entry name" value="L,D-transpeptidase catalytic domain-like"/>
    <property type="match status" value="1"/>
</dbReference>
<dbReference type="NCBIfam" id="NF004785">
    <property type="entry name" value="PRK06132.1-2"/>
    <property type="match status" value="1"/>
</dbReference>
<dbReference type="GO" id="GO:0071555">
    <property type="term" value="P:cell wall organization"/>
    <property type="evidence" value="ECO:0007669"/>
    <property type="project" value="UniProtKB-UniRule"/>
</dbReference>
<dbReference type="EMBL" id="MASI01000002">
    <property type="protein sequence ID" value="ODA67952.1"/>
    <property type="molecule type" value="Genomic_DNA"/>
</dbReference>
<feature type="compositionally biased region" description="Basic and acidic residues" evidence="8">
    <location>
        <begin position="202"/>
        <end position="217"/>
    </location>
</feature>
<dbReference type="InterPro" id="IPR036365">
    <property type="entry name" value="PGBD-like_sf"/>
</dbReference>
<dbReference type="InterPro" id="IPR050979">
    <property type="entry name" value="LD-transpeptidase"/>
</dbReference>
<evidence type="ECO:0000256" key="5">
    <source>
        <dbReference type="ARBA" id="ARBA00022984"/>
    </source>
</evidence>
<dbReference type="PANTHER" id="PTHR30582:SF2">
    <property type="entry name" value="L,D-TRANSPEPTIDASE YCIB-RELATED"/>
    <property type="match status" value="1"/>
</dbReference>
<dbReference type="Proteomes" id="UP000095087">
    <property type="component" value="Unassembled WGS sequence"/>
</dbReference>
<keyword evidence="4 7" id="KW-0133">Cell shape</keyword>
<dbReference type="CDD" id="cd16913">
    <property type="entry name" value="YkuD_like"/>
    <property type="match status" value="1"/>
</dbReference>
<evidence type="ECO:0000256" key="3">
    <source>
        <dbReference type="ARBA" id="ARBA00022679"/>
    </source>
</evidence>
<feature type="domain" description="L,D-TPase catalytic" evidence="9">
    <location>
        <begin position="65"/>
        <end position="174"/>
    </location>
</feature>
<dbReference type="Gene3D" id="2.40.440.10">
    <property type="entry name" value="L,D-transpeptidase catalytic domain-like"/>
    <property type="match status" value="1"/>
</dbReference>
<dbReference type="GO" id="GO:0005576">
    <property type="term" value="C:extracellular region"/>
    <property type="evidence" value="ECO:0007669"/>
    <property type="project" value="TreeGrafter"/>
</dbReference>
<keyword evidence="5 7" id="KW-0573">Peptidoglycan synthesis</keyword>
<dbReference type="PIRSF" id="PIRSF029342">
    <property type="entry name" value="UCP029342_ErfK/YbiS/YcfS/YnhG"/>
    <property type="match status" value="1"/>
</dbReference>
<evidence type="ECO:0000313" key="11">
    <source>
        <dbReference type="Proteomes" id="UP000095087"/>
    </source>
</evidence>
<reference evidence="10 11" key="1">
    <citation type="submission" date="2016-07" db="EMBL/GenBank/DDBJ databases">
        <title>Draft genome sequence of Methyloligella halotolerans C2T (VKM B-2706T=CCUG 61687T=DSM 25045T), a halotolerant polyhydroxybutyrate accumulating methylotroph.</title>
        <authorList>
            <person name="Vasilenko O.V."/>
            <person name="Doronina N.V."/>
            <person name="Poroshina M.N."/>
            <person name="Tarlachkov S.V."/>
            <person name="Trotsenko Y.A."/>
        </authorList>
    </citation>
    <scope>NUCLEOTIDE SEQUENCE [LARGE SCALE GENOMIC DNA]</scope>
    <source>
        <strain evidence="10 11">VKM B-2706</strain>
    </source>
</reference>
<feature type="active site" description="Nucleophile" evidence="7">
    <location>
        <position position="150"/>
    </location>
</feature>
<dbReference type="InterPro" id="IPR036366">
    <property type="entry name" value="PGBDSf"/>
</dbReference>
<evidence type="ECO:0000256" key="4">
    <source>
        <dbReference type="ARBA" id="ARBA00022960"/>
    </source>
</evidence>
<dbReference type="AlphaFoldDB" id="A0A1E2S0L4"/>
<dbReference type="GO" id="GO:0018104">
    <property type="term" value="P:peptidoglycan-protein cross-linking"/>
    <property type="evidence" value="ECO:0007669"/>
    <property type="project" value="TreeGrafter"/>
</dbReference>
<dbReference type="PROSITE" id="PS52029">
    <property type="entry name" value="LD_TPASE"/>
    <property type="match status" value="1"/>
</dbReference>
<dbReference type="GO" id="GO:0071972">
    <property type="term" value="F:peptidoglycan L,D-transpeptidase activity"/>
    <property type="evidence" value="ECO:0007669"/>
    <property type="project" value="TreeGrafter"/>
</dbReference>
<evidence type="ECO:0000256" key="6">
    <source>
        <dbReference type="ARBA" id="ARBA00023316"/>
    </source>
</evidence>
<evidence type="ECO:0000256" key="1">
    <source>
        <dbReference type="ARBA" id="ARBA00004752"/>
    </source>
</evidence>
<dbReference type="GO" id="GO:0016740">
    <property type="term" value="F:transferase activity"/>
    <property type="evidence" value="ECO:0007669"/>
    <property type="project" value="UniProtKB-KW"/>
</dbReference>
<dbReference type="InterPro" id="IPR038063">
    <property type="entry name" value="Transpep_catalytic_dom"/>
</dbReference>
<dbReference type="UniPathway" id="UPA00219"/>
<keyword evidence="6 7" id="KW-0961">Cell wall biogenesis/degradation</keyword>
<evidence type="ECO:0000256" key="7">
    <source>
        <dbReference type="PROSITE-ProRule" id="PRU01373"/>
    </source>
</evidence>
<feature type="compositionally biased region" description="Low complexity" evidence="8">
    <location>
        <begin position="495"/>
        <end position="510"/>
    </location>
</feature>
<feature type="active site" description="Proton donor/acceptor" evidence="7">
    <location>
        <position position="137"/>
    </location>
</feature>
<dbReference type="STRING" id="1177755.A7A08_01121"/>
<protein>
    <recommendedName>
        <fullName evidence="9">L,D-TPase catalytic domain-containing protein</fullName>
    </recommendedName>
</protein>